<feature type="transmembrane region" description="Helical" evidence="1">
    <location>
        <begin position="107"/>
        <end position="126"/>
    </location>
</feature>
<keyword evidence="1" id="KW-0472">Membrane</keyword>
<name>A0A9P4JIH4_9PLEO</name>
<gene>
    <name evidence="2" type="ORF">GQ43DRAFT_214385</name>
</gene>
<reference evidence="2" key="1">
    <citation type="journal article" date="2020" name="Stud. Mycol.">
        <title>101 Dothideomycetes genomes: a test case for predicting lifestyles and emergence of pathogens.</title>
        <authorList>
            <person name="Haridas S."/>
            <person name="Albert R."/>
            <person name="Binder M."/>
            <person name="Bloem J."/>
            <person name="Labutti K."/>
            <person name="Salamov A."/>
            <person name="Andreopoulos B."/>
            <person name="Baker S."/>
            <person name="Barry K."/>
            <person name="Bills G."/>
            <person name="Bluhm B."/>
            <person name="Cannon C."/>
            <person name="Castanera R."/>
            <person name="Culley D."/>
            <person name="Daum C."/>
            <person name="Ezra D."/>
            <person name="Gonzalez J."/>
            <person name="Henrissat B."/>
            <person name="Kuo A."/>
            <person name="Liang C."/>
            <person name="Lipzen A."/>
            <person name="Lutzoni F."/>
            <person name="Magnuson J."/>
            <person name="Mondo S."/>
            <person name="Nolan M."/>
            <person name="Ohm R."/>
            <person name="Pangilinan J."/>
            <person name="Park H.-J."/>
            <person name="Ramirez L."/>
            <person name="Alfaro M."/>
            <person name="Sun H."/>
            <person name="Tritt A."/>
            <person name="Yoshinaga Y."/>
            <person name="Zwiers L.-H."/>
            <person name="Turgeon B."/>
            <person name="Goodwin S."/>
            <person name="Spatafora J."/>
            <person name="Crous P."/>
            <person name="Grigoriev I."/>
        </authorList>
    </citation>
    <scope>NUCLEOTIDE SEQUENCE</scope>
    <source>
        <strain evidence="2">ATCC 74209</strain>
    </source>
</reference>
<evidence type="ECO:0000313" key="2">
    <source>
        <dbReference type="EMBL" id="KAF2197292.1"/>
    </source>
</evidence>
<proteinExistence type="predicted"/>
<evidence type="ECO:0000313" key="3">
    <source>
        <dbReference type="Proteomes" id="UP000799536"/>
    </source>
</evidence>
<protein>
    <submittedName>
        <fullName evidence="2">Uncharacterized protein</fullName>
    </submittedName>
</protein>
<dbReference type="EMBL" id="ML994253">
    <property type="protein sequence ID" value="KAF2197292.1"/>
    <property type="molecule type" value="Genomic_DNA"/>
</dbReference>
<keyword evidence="1" id="KW-0812">Transmembrane</keyword>
<keyword evidence="3" id="KW-1185">Reference proteome</keyword>
<accession>A0A9P4JIH4</accession>
<keyword evidence="1" id="KW-1133">Transmembrane helix</keyword>
<sequence>MMVDRWLVVSDTCFLFVSHAISLRSMTTAFGFLHYPPPVAKWSLVKLAAMTGPDSSCLCCGCRSISDLTSIPSEDTLFRNLSKAVGRNELTCSSRCANTARVVTKQYLRLLVLWWLCCLLLAMYSYPISFHPSSIF</sequence>
<organism evidence="2 3">
    <name type="scientific">Delitschia confertaspora ATCC 74209</name>
    <dbReference type="NCBI Taxonomy" id="1513339"/>
    <lineage>
        <taxon>Eukaryota</taxon>
        <taxon>Fungi</taxon>
        <taxon>Dikarya</taxon>
        <taxon>Ascomycota</taxon>
        <taxon>Pezizomycotina</taxon>
        <taxon>Dothideomycetes</taxon>
        <taxon>Pleosporomycetidae</taxon>
        <taxon>Pleosporales</taxon>
        <taxon>Delitschiaceae</taxon>
        <taxon>Delitschia</taxon>
    </lineage>
</organism>
<dbReference type="AlphaFoldDB" id="A0A9P4JIH4"/>
<dbReference type="Proteomes" id="UP000799536">
    <property type="component" value="Unassembled WGS sequence"/>
</dbReference>
<evidence type="ECO:0000256" key="1">
    <source>
        <dbReference type="SAM" id="Phobius"/>
    </source>
</evidence>
<comment type="caution">
    <text evidence="2">The sequence shown here is derived from an EMBL/GenBank/DDBJ whole genome shotgun (WGS) entry which is preliminary data.</text>
</comment>